<proteinExistence type="predicted"/>
<dbReference type="AlphaFoldDB" id="A0A7S3BCQ8"/>
<gene>
    <name evidence="2" type="ORF">PSIN1315_LOCUS2626</name>
</gene>
<evidence type="ECO:0000256" key="1">
    <source>
        <dbReference type="SAM" id="SignalP"/>
    </source>
</evidence>
<feature type="signal peptide" evidence="1">
    <location>
        <begin position="1"/>
        <end position="20"/>
    </location>
</feature>
<dbReference type="EMBL" id="HBHY01003968">
    <property type="protein sequence ID" value="CAE0129614.1"/>
    <property type="molecule type" value="Transcribed_RNA"/>
</dbReference>
<name>A0A7S3BCQ8_9VIRI</name>
<protein>
    <submittedName>
        <fullName evidence="2">Uncharacterized protein</fullName>
    </submittedName>
</protein>
<dbReference type="SUPFAM" id="SSF51126">
    <property type="entry name" value="Pectin lyase-like"/>
    <property type="match status" value="1"/>
</dbReference>
<organism evidence="2">
    <name type="scientific">Prasinoderma singulare</name>
    <dbReference type="NCBI Taxonomy" id="676789"/>
    <lineage>
        <taxon>Eukaryota</taxon>
        <taxon>Viridiplantae</taxon>
        <taxon>Prasinodermophyta</taxon>
        <taxon>Prasinodermophyceae</taxon>
        <taxon>Prasinodermales</taxon>
        <taxon>Prasinodermaceae</taxon>
        <taxon>Prasinoderma</taxon>
    </lineage>
</organism>
<dbReference type="InterPro" id="IPR011050">
    <property type="entry name" value="Pectin_lyase_fold/virulence"/>
</dbReference>
<sequence length="394" mass="38977">MAKPAITISMLALLVAALLAQSTPGSARALLQDCKATMEVSTVEALTTAVGCANTGATTEIDIINDLSAPDLKVYELSSSVEVRGGQVPGQWGQNGIDINISGENVFSGGGVSGGAKLTNIAFVFDGTGESAPSFSLAAITFNPMDDQTVVLGIGSGNLKISATSFDTITNATAVVVLDSMSLITSSNVSFNDCASPDAGGAMRFNSSGSFKLSSTSFTNVSSDAQGGALWLSTGDNAAGGGFPIGPLGSLGSLGSKIEATSFDSCTGTDGGAMYVAAGIISLAATGFRNCNAANDASSGGGMYLANGAAIKAFSATGFESCTAAGAGGGMYVAGTVPISISVSFDGNSAAEGNNLAVSSEGTVTFTPPFACLNICESDTDCTGVTCPSNPFGH</sequence>
<accession>A0A7S3BCQ8</accession>
<reference evidence="2" key="1">
    <citation type="submission" date="2021-01" db="EMBL/GenBank/DDBJ databases">
        <authorList>
            <person name="Corre E."/>
            <person name="Pelletier E."/>
            <person name="Niang G."/>
            <person name="Scheremetjew M."/>
            <person name="Finn R."/>
            <person name="Kale V."/>
            <person name="Holt S."/>
            <person name="Cochrane G."/>
            <person name="Meng A."/>
            <person name="Brown T."/>
            <person name="Cohen L."/>
        </authorList>
    </citation>
    <scope>NUCLEOTIDE SEQUENCE</scope>
    <source>
        <strain evidence="2">RCC927</strain>
    </source>
</reference>
<feature type="chain" id="PRO_5031543750" evidence="1">
    <location>
        <begin position="21"/>
        <end position="394"/>
    </location>
</feature>
<keyword evidence="1" id="KW-0732">Signal</keyword>
<evidence type="ECO:0000313" key="2">
    <source>
        <dbReference type="EMBL" id="CAE0129614.1"/>
    </source>
</evidence>